<dbReference type="Proteomes" id="UP001180020">
    <property type="component" value="Unassembled WGS sequence"/>
</dbReference>
<evidence type="ECO:0000256" key="1">
    <source>
        <dbReference type="SAM" id="MobiDB-lite"/>
    </source>
</evidence>
<accession>A0AAV9FL96</accession>
<protein>
    <submittedName>
        <fullName evidence="2">Uncharacterized protein</fullName>
    </submittedName>
</protein>
<feature type="region of interest" description="Disordered" evidence="1">
    <location>
        <begin position="32"/>
        <end position="98"/>
    </location>
</feature>
<dbReference type="AlphaFoldDB" id="A0AAV9FL96"/>
<evidence type="ECO:0000313" key="3">
    <source>
        <dbReference type="Proteomes" id="UP001180020"/>
    </source>
</evidence>
<comment type="caution">
    <text evidence="2">The sequence shown here is derived from an EMBL/GenBank/DDBJ whole genome shotgun (WGS) entry which is preliminary data.</text>
</comment>
<reference evidence="2" key="1">
    <citation type="journal article" date="2023" name="Nat. Commun.">
        <title>Diploid and tetraploid genomes of Acorus and the evolution of monocots.</title>
        <authorList>
            <person name="Ma L."/>
            <person name="Liu K.W."/>
            <person name="Li Z."/>
            <person name="Hsiao Y.Y."/>
            <person name="Qi Y."/>
            <person name="Fu T."/>
            <person name="Tang G.D."/>
            <person name="Zhang D."/>
            <person name="Sun W.H."/>
            <person name="Liu D.K."/>
            <person name="Li Y."/>
            <person name="Chen G.Z."/>
            <person name="Liu X.D."/>
            <person name="Liao X.Y."/>
            <person name="Jiang Y.T."/>
            <person name="Yu X."/>
            <person name="Hao Y."/>
            <person name="Huang J."/>
            <person name="Zhao X.W."/>
            <person name="Ke S."/>
            <person name="Chen Y.Y."/>
            <person name="Wu W.L."/>
            <person name="Hsu J.L."/>
            <person name="Lin Y.F."/>
            <person name="Huang M.D."/>
            <person name="Li C.Y."/>
            <person name="Huang L."/>
            <person name="Wang Z.W."/>
            <person name="Zhao X."/>
            <person name="Zhong W.Y."/>
            <person name="Peng D.H."/>
            <person name="Ahmad S."/>
            <person name="Lan S."/>
            <person name="Zhang J.S."/>
            <person name="Tsai W.C."/>
            <person name="Van de Peer Y."/>
            <person name="Liu Z.J."/>
        </authorList>
    </citation>
    <scope>NUCLEOTIDE SEQUENCE</scope>
    <source>
        <strain evidence="2">CP</strain>
    </source>
</reference>
<reference evidence="2" key="2">
    <citation type="submission" date="2023-06" db="EMBL/GenBank/DDBJ databases">
        <authorList>
            <person name="Ma L."/>
            <person name="Liu K.-W."/>
            <person name="Li Z."/>
            <person name="Hsiao Y.-Y."/>
            <person name="Qi Y."/>
            <person name="Fu T."/>
            <person name="Tang G."/>
            <person name="Zhang D."/>
            <person name="Sun W.-H."/>
            <person name="Liu D.-K."/>
            <person name="Li Y."/>
            <person name="Chen G.-Z."/>
            <person name="Liu X.-D."/>
            <person name="Liao X.-Y."/>
            <person name="Jiang Y.-T."/>
            <person name="Yu X."/>
            <person name="Hao Y."/>
            <person name="Huang J."/>
            <person name="Zhao X.-W."/>
            <person name="Ke S."/>
            <person name="Chen Y.-Y."/>
            <person name="Wu W.-L."/>
            <person name="Hsu J.-L."/>
            <person name="Lin Y.-F."/>
            <person name="Huang M.-D."/>
            <person name="Li C.-Y."/>
            <person name="Huang L."/>
            <person name="Wang Z.-W."/>
            <person name="Zhao X."/>
            <person name="Zhong W.-Y."/>
            <person name="Peng D.-H."/>
            <person name="Ahmad S."/>
            <person name="Lan S."/>
            <person name="Zhang J.-S."/>
            <person name="Tsai W.-C."/>
            <person name="Van De Peer Y."/>
            <person name="Liu Z.-J."/>
        </authorList>
    </citation>
    <scope>NUCLEOTIDE SEQUENCE</scope>
    <source>
        <strain evidence="2">CP</strain>
        <tissue evidence="2">Leaves</tissue>
    </source>
</reference>
<gene>
    <name evidence="2" type="ORF">QJS10_CPA01g01553</name>
</gene>
<evidence type="ECO:0000313" key="2">
    <source>
        <dbReference type="EMBL" id="KAK1326336.1"/>
    </source>
</evidence>
<keyword evidence="3" id="KW-1185">Reference proteome</keyword>
<feature type="compositionally biased region" description="Basic and acidic residues" evidence="1">
    <location>
        <begin position="47"/>
        <end position="67"/>
    </location>
</feature>
<dbReference type="EMBL" id="JAUJYO010000001">
    <property type="protein sequence ID" value="KAK1326336.1"/>
    <property type="molecule type" value="Genomic_DNA"/>
</dbReference>
<name>A0AAV9FL96_ACOCL</name>
<proteinExistence type="predicted"/>
<sequence length="98" mass="10898">MVREGDTLTDPSKTKGQFTLIKVRVVRMVRARDSLMDSPSNPGLEQGEEKPKERIEKVQRGQKREWKGGGGADPGIWSRGVEEVSGPEWPPEGGRKGR</sequence>
<organism evidence="2 3">
    <name type="scientific">Acorus calamus</name>
    <name type="common">Sweet flag</name>
    <dbReference type="NCBI Taxonomy" id="4465"/>
    <lineage>
        <taxon>Eukaryota</taxon>
        <taxon>Viridiplantae</taxon>
        <taxon>Streptophyta</taxon>
        <taxon>Embryophyta</taxon>
        <taxon>Tracheophyta</taxon>
        <taxon>Spermatophyta</taxon>
        <taxon>Magnoliopsida</taxon>
        <taxon>Liliopsida</taxon>
        <taxon>Acoraceae</taxon>
        <taxon>Acorus</taxon>
    </lineage>
</organism>